<organism evidence="1 2">
    <name type="scientific">Pseudocercospora musae</name>
    <dbReference type="NCBI Taxonomy" id="113226"/>
    <lineage>
        <taxon>Eukaryota</taxon>
        <taxon>Fungi</taxon>
        <taxon>Dikarya</taxon>
        <taxon>Ascomycota</taxon>
        <taxon>Pezizomycotina</taxon>
        <taxon>Dothideomycetes</taxon>
        <taxon>Dothideomycetidae</taxon>
        <taxon>Mycosphaerellales</taxon>
        <taxon>Mycosphaerellaceae</taxon>
        <taxon>Pseudocercospora</taxon>
    </lineage>
</organism>
<gene>
    <name evidence="1" type="ORF">AC579_6589</name>
</gene>
<dbReference type="OrthoDB" id="10569440at2759"/>
<proteinExistence type="predicted"/>
<comment type="caution">
    <text evidence="1">The sequence shown here is derived from an EMBL/GenBank/DDBJ whole genome shotgun (WGS) entry which is preliminary data.</text>
</comment>
<evidence type="ECO:0000313" key="2">
    <source>
        <dbReference type="Proteomes" id="UP000073492"/>
    </source>
</evidence>
<name>A0A139I9U1_9PEZI</name>
<evidence type="ECO:0000313" key="1">
    <source>
        <dbReference type="EMBL" id="KXT11521.1"/>
    </source>
</evidence>
<dbReference type="EMBL" id="LFZO01000195">
    <property type="protein sequence ID" value="KXT11521.1"/>
    <property type="molecule type" value="Genomic_DNA"/>
</dbReference>
<protein>
    <submittedName>
        <fullName evidence="1">Uncharacterized protein</fullName>
    </submittedName>
</protein>
<accession>A0A139I9U1</accession>
<dbReference type="Proteomes" id="UP000073492">
    <property type="component" value="Unassembled WGS sequence"/>
</dbReference>
<dbReference type="AlphaFoldDB" id="A0A139I9U1"/>
<keyword evidence="2" id="KW-1185">Reference proteome</keyword>
<reference evidence="1 2" key="1">
    <citation type="submission" date="2015-07" db="EMBL/GenBank/DDBJ databases">
        <title>Comparative genomics of the Sigatoka disease complex on banana suggests a link between parallel evolutionary changes in Pseudocercospora fijiensis and Pseudocercospora eumusae and increased virulence on the banana host.</title>
        <authorList>
            <person name="Chang T.-C."/>
            <person name="Salvucci A."/>
            <person name="Crous P.W."/>
            <person name="Stergiopoulos I."/>
        </authorList>
    </citation>
    <scope>NUCLEOTIDE SEQUENCE [LARGE SCALE GENOMIC DNA]</scope>
    <source>
        <strain evidence="1 2">CBS 116634</strain>
    </source>
</reference>
<sequence length="258" mass="28108">MILGFWTVALWEQICTDSTPPFYRTSSHRDTTAGLPLSSRTWICTTEALLCWTPRHQHKRTSSPSTKDLGERCKCHRTNSESNNKECDCGSDTSWLTPKVMAGPVKSAVITALLNATAKQVIATTIVHHHLYALDQFFGFAGSPFTKVTSSQRSEFPVLVDLVGSNPFAVSSVYSPVCASAVSVQYGRLTASTGSASKLVLVSSLRIGSSSTFSSVSYDVLLLDIGKAAILISYTRKAKNTYLQIVYMDGHGRRRADA</sequence>